<keyword evidence="2" id="KW-1185">Reference proteome</keyword>
<dbReference type="Proteomes" id="UP001283361">
    <property type="component" value="Unassembled WGS sequence"/>
</dbReference>
<gene>
    <name evidence="1" type="ORF">RRG08_065245</name>
</gene>
<comment type="caution">
    <text evidence="1">The sequence shown here is derived from an EMBL/GenBank/DDBJ whole genome shotgun (WGS) entry which is preliminary data.</text>
</comment>
<name>A0AAE0YJE2_9GAST</name>
<organism evidence="1 2">
    <name type="scientific">Elysia crispata</name>
    <name type="common">lettuce slug</name>
    <dbReference type="NCBI Taxonomy" id="231223"/>
    <lineage>
        <taxon>Eukaryota</taxon>
        <taxon>Metazoa</taxon>
        <taxon>Spiralia</taxon>
        <taxon>Lophotrochozoa</taxon>
        <taxon>Mollusca</taxon>
        <taxon>Gastropoda</taxon>
        <taxon>Heterobranchia</taxon>
        <taxon>Euthyneura</taxon>
        <taxon>Panpulmonata</taxon>
        <taxon>Sacoglossa</taxon>
        <taxon>Placobranchoidea</taxon>
        <taxon>Plakobranchidae</taxon>
        <taxon>Elysia</taxon>
    </lineage>
</organism>
<dbReference type="AlphaFoldDB" id="A0AAE0YJE2"/>
<dbReference type="EMBL" id="JAWDGP010006169">
    <property type="protein sequence ID" value="KAK3746080.1"/>
    <property type="molecule type" value="Genomic_DNA"/>
</dbReference>
<protein>
    <submittedName>
        <fullName evidence="1">Uncharacterized protein</fullName>
    </submittedName>
</protein>
<proteinExistence type="predicted"/>
<reference evidence="1" key="1">
    <citation type="journal article" date="2023" name="G3 (Bethesda)">
        <title>A reference genome for the long-term kleptoplast-retaining sea slug Elysia crispata morphotype clarki.</title>
        <authorList>
            <person name="Eastman K.E."/>
            <person name="Pendleton A.L."/>
            <person name="Shaikh M.A."/>
            <person name="Suttiyut T."/>
            <person name="Ogas R."/>
            <person name="Tomko P."/>
            <person name="Gavelis G."/>
            <person name="Widhalm J.R."/>
            <person name="Wisecaver J.H."/>
        </authorList>
    </citation>
    <scope>NUCLEOTIDE SEQUENCE</scope>
    <source>
        <strain evidence="1">ECLA1</strain>
    </source>
</reference>
<evidence type="ECO:0000313" key="1">
    <source>
        <dbReference type="EMBL" id="KAK3746080.1"/>
    </source>
</evidence>
<accession>A0AAE0YJE2</accession>
<evidence type="ECO:0000313" key="2">
    <source>
        <dbReference type="Proteomes" id="UP001283361"/>
    </source>
</evidence>
<sequence length="152" mass="17509">MVRSGWRGKPETVTTGQIGHNGTFPSGIVVFIIIIEIQISKFHPRTRKEVKMEPLSKICLDTYAKVSFVLRKDAPLILGPRDLVKIFNCHKVSNKGNLLCKRHQILQLTDYLFRQSRPCKDTLQLIRLCQVRLRPDGLKLFMSPVLFRLPLE</sequence>